<comment type="caution">
    <text evidence="1">The sequence shown here is derived from an EMBL/GenBank/DDBJ whole genome shotgun (WGS) entry which is preliminary data.</text>
</comment>
<protein>
    <submittedName>
        <fullName evidence="1">GLPGLI family protein</fullName>
    </submittedName>
</protein>
<dbReference type="Proteomes" id="UP001430919">
    <property type="component" value="Unassembled WGS sequence"/>
</dbReference>
<dbReference type="Pfam" id="PF09697">
    <property type="entry name" value="Porph_ging"/>
    <property type="match status" value="1"/>
</dbReference>
<gene>
    <name evidence="1" type="ORF">LNQ49_10145</name>
</gene>
<sequence length="300" mass="33860">MNKIFSTLIMMFGFYQAQAQKDFQGMAIYESKTQVQKFEGMSNGKNISPEMQKNFEEQMKKMLEKTFILNFNQVASIYEEEKKLDTPRKVGDISVSMIGGSGDGGGTFYKNVKDKSYTVDKEFMGKEFLIADSLPKIEWKLDGETKLIGGYTCYKATAIKKINRNFGSKDSDTKKDNAKKEEAKGKDEKMTNFMDGFETPKEIVVTAWYTPEIPINQGPENYWGLPGLILEINDGRTVILCSKIVMNAKDKVAIKAPTNGKIISQKAYDEIVVKKMKELGEMNQNRNNTNGSRGATIIVR</sequence>
<keyword evidence="2" id="KW-1185">Reference proteome</keyword>
<dbReference type="EMBL" id="JAJJMO010000001">
    <property type="protein sequence ID" value="MCC9071941.1"/>
    <property type="molecule type" value="Genomic_DNA"/>
</dbReference>
<dbReference type="RefSeq" id="WP_229988667.1">
    <property type="nucleotide sequence ID" value="NZ_JAJJMO010000001.1"/>
</dbReference>
<name>A0ABS8MT36_9FLAO</name>
<evidence type="ECO:0000313" key="2">
    <source>
        <dbReference type="Proteomes" id="UP001430919"/>
    </source>
</evidence>
<dbReference type="InterPro" id="IPR005901">
    <property type="entry name" value="GLPGLI"/>
</dbReference>
<accession>A0ABS8MT36</accession>
<proteinExistence type="predicted"/>
<organism evidence="1 2">
    <name type="scientific">Flavobacterium pisciphilum</name>
    <dbReference type="NCBI Taxonomy" id="2893755"/>
    <lineage>
        <taxon>Bacteria</taxon>
        <taxon>Pseudomonadati</taxon>
        <taxon>Bacteroidota</taxon>
        <taxon>Flavobacteriia</taxon>
        <taxon>Flavobacteriales</taxon>
        <taxon>Flavobacteriaceae</taxon>
        <taxon>Flavobacterium</taxon>
    </lineage>
</organism>
<evidence type="ECO:0000313" key="1">
    <source>
        <dbReference type="EMBL" id="MCC9071941.1"/>
    </source>
</evidence>
<dbReference type="NCBIfam" id="TIGR01200">
    <property type="entry name" value="GLPGLI"/>
    <property type="match status" value="1"/>
</dbReference>
<reference evidence="1" key="1">
    <citation type="submission" date="2021-11" db="EMBL/GenBank/DDBJ databases">
        <title>Description of novel Flavobacterium species.</title>
        <authorList>
            <person name="Saticioglu I.B."/>
            <person name="Ay H."/>
            <person name="Altun S."/>
            <person name="Duman M."/>
        </authorList>
    </citation>
    <scope>NUCLEOTIDE SEQUENCE</scope>
    <source>
        <strain evidence="1">F-65</strain>
    </source>
</reference>